<evidence type="ECO:0000313" key="3">
    <source>
        <dbReference type="Proteomes" id="UP000663852"/>
    </source>
</evidence>
<feature type="chain" id="PRO_5032438247" description="DNA helicase" evidence="1">
    <location>
        <begin position="18"/>
        <end position="320"/>
    </location>
</feature>
<comment type="caution">
    <text evidence="2">The sequence shown here is derived from an EMBL/GenBank/DDBJ whole genome shotgun (WGS) entry which is preliminary data.</text>
</comment>
<keyword evidence="1" id="KW-0732">Signal</keyword>
<accession>A0A815D5U4</accession>
<feature type="signal peptide" evidence="1">
    <location>
        <begin position="1"/>
        <end position="17"/>
    </location>
</feature>
<name>A0A815D5U4_ADIRI</name>
<gene>
    <name evidence="2" type="ORF">EDS130_LOCUS30209</name>
</gene>
<protein>
    <recommendedName>
        <fullName evidence="4">DNA helicase</fullName>
    </recommendedName>
</protein>
<reference evidence="2" key="1">
    <citation type="submission" date="2021-02" db="EMBL/GenBank/DDBJ databases">
        <authorList>
            <person name="Nowell W R."/>
        </authorList>
    </citation>
    <scope>NUCLEOTIDE SEQUENCE</scope>
</reference>
<dbReference type="EMBL" id="CAJNOJ010000210">
    <property type="protein sequence ID" value="CAF1293332.1"/>
    <property type="molecule type" value="Genomic_DNA"/>
</dbReference>
<evidence type="ECO:0008006" key="4">
    <source>
        <dbReference type="Google" id="ProtNLM"/>
    </source>
</evidence>
<evidence type="ECO:0000256" key="1">
    <source>
        <dbReference type="SAM" id="SignalP"/>
    </source>
</evidence>
<dbReference type="Proteomes" id="UP000663852">
    <property type="component" value="Unassembled WGS sequence"/>
</dbReference>
<proteinExistence type="predicted"/>
<evidence type="ECO:0000313" key="2">
    <source>
        <dbReference type="EMBL" id="CAF1293332.1"/>
    </source>
</evidence>
<dbReference type="OrthoDB" id="416437at2759"/>
<sequence length="320" mass="36403">MSLVGLILLGKLNRILCATKHVDPQIPFGGINVIFFGDYLQYRLFYKLVLWSNLLNRCEQKTRYHQLLERLRQGQYSYEDNELLLTRVAGQSSVSLHEPPWNQAPMLVFRNEICTQLNHRSGIHNAIQTGCDPMVCIAQDFCKSKPLEEPAPLKKLLELSDSKTEHLSRLLPLVPGMPVILTQNIAIELGSINGMNGIFGQLVYDTDSISTDSLSTTFPMNTTYVHKPIYALVEISKSKIECNLQKLQPKLIPIPITEQIFQESFSHLGPTGFILFPMNIRNPIDVQMLQSVSILVSTRRPPQYLNPLSIFFLHPNLQYQ</sequence>
<dbReference type="AlphaFoldDB" id="A0A815D5U4"/>
<organism evidence="2 3">
    <name type="scientific">Adineta ricciae</name>
    <name type="common">Rotifer</name>
    <dbReference type="NCBI Taxonomy" id="249248"/>
    <lineage>
        <taxon>Eukaryota</taxon>
        <taxon>Metazoa</taxon>
        <taxon>Spiralia</taxon>
        <taxon>Gnathifera</taxon>
        <taxon>Rotifera</taxon>
        <taxon>Eurotatoria</taxon>
        <taxon>Bdelloidea</taxon>
        <taxon>Adinetida</taxon>
        <taxon>Adinetidae</taxon>
        <taxon>Adineta</taxon>
    </lineage>
</organism>